<reference evidence="4 9" key="3">
    <citation type="submission" date="2017-07" db="EMBL/GenBank/DDBJ databases">
        <authorList>
            <person name="Zhi S."/>
            <person name="Banting G."/>
            <person name="Neumann N."/>
        </authorList>
    </citation>
    <scope>NUCLEOTIDE SEQUENCE [LARGE SCALE GENOMIC DNA]</scope>
    <source>
        <strain evidence="4 9">WW41</strain>
    </source>
</reference>
<gene>
    <name evidence="2" type="ORF">ACU57_21410</name>
    <name evidence="3" type="ORF">BMT91_07270</name>
    <name evidence="4" type="ORF">CG702_24480</name>
    <name evidence="1" type="ORF">DL968_21890</name>
    <name evidence="5" type="ORF">DTL43_11740</name>
</gene>
<reference evidence="5 8" key="5">
    <citation type="submission" date="2018-07" db="EMBL/GenBank/DDBJ databases">
        <title>Whole Genome Sequence Analysis of Avian Pathogenic E. coli - An Australian Perspective.</title>
        <authorList>
            <person name="Cummins M.L."/>
            <person name="Reid C.J."/>
            <person name="Roy Chowdhury P."/>
            <person name="Bushell R."/>
            <person name="Esbert N."/>
            <person name="Tivendale K.A."/>
            <person name="Noormohammadi A.H."/>
            <person name="Islam S."/>
            <person name="Marenda M.S."/>
            <person name="Browning G.F."/>
            <person name="Markham P.F."/>
            <person name="Djordjevic S.P."/>
        </authorList>
    </citation>
    <scope>NUCLEOTIDE SEQUENCE [LARGE SCALE GENOMIC DNA]</scope>
    <source>
        <strain evidence="5 8">AVC211</strain>
    </source>
</reference>
<dbReference type="Proteomes" id="UP000854059">
    <property type="component" value="Unassembled WGS sequence"/>
</dbReference>
<protein>
    <submittedName>
        <fullName evidence="2">Uncharacterized protein</fullName>
    </submittedName>
</protein>
<dbReference type="Proteomes" id="UP000264870">
    <property type="component" value="Unassembled WGS sequence"/>
</dbReference>
<dbReference type="Proteomes" id="UP000253687">
    <property type="component" value="Unassembled WGS sequence"/>
</dbReference>
<sequence length="81" mass="9207">MLRLRPHLGSSRFPDSGNVRVNILVAKRGTYGLNTFSQARPYAHQSLCLHERENHHGLLFMYACLLGAMMCFMDTPVRTLS</sequence>
<accession>A0A094Y0R6</accession>
<evidence type="ECO:0000313" key="4">
    <source>
        <dbReference type="EMBL" id="OZP00648.1"/>
    </source>
</evidence>
<accession>A0A238BAM8</accession>
<evidence type="ECO:0000313" key="7">
    <source>
        <dbReference type="Proteomes" id="UP000188855"/>
    </source>
</evidence>
<dbReference type="AlphaFoldDB" id="A0A094Y0R6"/>
<reference evidence="2 6" key="1">
    <citation type="journal article" date="2015" name="Front. Microbiol.">
        <title>Genetic determinants of heat resistance in Escherichia coli.</title>
        <authorList>
            <person name="Mercer R.G."/>
            <person name="Zheng J."/>
            <person name="Garcia-Hernandez R."/>
            <person name="Ruan L."/>
            <person name="Ganzle M.G."/>
            <person name="McMullen L.M."/>
        </authorList>
    </citation>
    <scope>NUCLEOTIDE SEQUENCE [LARGE SCALE GENOMIC DNA]</scope>
    <source>
        <strain evidence="2 6">AW1.3</strain>
    </source>
</reference>
<evidence type="ECO:0000313" key="6">
    <source>
        <dbReference type="Proteomes" id="UP000050556"/>
    </source>
</evidence>
<evidence type="ECO:0000313" key="1">
    <source>
        <dbReference type="EMBL" id="EGE1990219.1"/>
    </source>
</evidence>
<dbReference type="PATRIC" id="fig|562.7060.peg.2126"/>
<name>A0A094Y0R6_ECOLX</name>
<evidence type="ECO:0000313" key="8">
    <source>
        <dbReference type="Proteomes" id="UP000253687"/>
    </source>
</evidence>
<dbReference type="EMBL" id="AAVTXU010000121">
    <property type="protein sequence ID" value="EGE1990219.1"/>
    <property type="molecule type" value="Genomic_DNA"/>
</dbReference>
<dbReference type="Proteomes" id="UP000050556">
    <property type="component" value="Unassembled WGS sequence"/>
</dbReference>
<evidence type="ECO:0000313" key="2">
    <source>
        <dbReference type="EMBL" id="KPO06573.1"/>
    </source>
</evidence>
<proteinExistence type="predicted"/>
<dbReference type="EMBL" id="MPAF01000010">
    <property type="protein sequence ID" value="OOK29763.1"/>
    <property type="molecule type" value="Genomic_DNA"/>
</dbReference>
<evidence type="ECO:0000313" key="3">
    <source>
        <dbReference type="EMBL" id="OOK29763.1"/>
    </source>
</evidence>
<dbReference type="EMBL" id="LDYI01000145">
    <property type="protein sequence ID" value="KPO06573.1"/>
    <property type="molecule type" value="Genomic_DNA"/>
</dbReference>
<dbReference type="EMBL" id="QOGZ01000011">
    <property type="protein sequence ID" value="RDA38971.1"/>
    <property type="molecule type" value="Genomic_DNA"/>
</dbReference>
<dbReference type="EMBL" id="NNAK01000097">
    <property type="protein sequence ID" value="OZP00648.1"/>
    <property type="molecule type" value="Genomic_DNA"/>
</dbReference>
<reference evidence="3 7" key="2">
    <citation type="submission" date="2016-10" db="EMBL/GenBank/DDBJ databases">
        <title>Whole genome sequences of antibiotic resistant commensal Escherichia coli from healthy Australian adults.</title>
        <authorList>
            <person name="Moran R.A."/>
            <person name="Anantham S."/>
            <person name="Nigro S.J."/>
            <person name="Holt K.E."/>
            <person name="Hall R.M."/>
        </authorList>
    </citation>
    <scope>NUCLEOTIDE SEQUENCE [LARGE SCALE GENOMIC DNA]</scope>
    <source>
        <strain evidence="3 7">2.3-R4</strain>
    </source>
</reference>
<evidence type="ECO:0000313" key="5">
    <source>
        <dbReference type="EMBL" id="RDA38971.1"/>
    </source>
</evidence>
<evidence type="ECO:0000313" key="9">
    <source>
        <dbReference type="Proteomes" id="UP000264870"/>
    </source>
</evidence>
<organism evidence="2 6">
    <name type="scientific">Escherichia coli</name>
    <dbReference type="NCBI Taxonomy" id="562"/>
    <lineage>
        <taxon>Bacteria</taxon>
        <taxon>Pseudomonadati</taxon>
        <taxon>Pseudomonadota</taxon>
        <taxon>Gammaproteobacteria</taxon>
        <taxon>Enterobacterales</taxon>
        <taxon>Enterobacteriaceae</taxon>
        <taxon>Escherichia</taxon>
    </lineage>
</organism>
<comment type="caution">
    <text evidence="2">The sequence shown here is derived from an EMBL/GenBank/DDBJ whole genome shotgun (WGS) entry which is preliminary data.</text>
</comment>
<dbReference type="Proteomes" id="UP000188855">
    <property type="component" value="Unassembled WGS sequence"/>
</dbReference>
<reference evidence="1" key="4">
    <citation type="submission" date="2018-05" db="EMBL/GenBank/DDBJ databases">
        <authorList>
            <person name="Ashton P.M."/>
            <person name="Dallman T."/>
            <person name="Nair S."/>
            <person name="De Pinna E."/>
            <person name="Peters T."/>
            <person name="Grant K."/>
        </authorList>
    </citation>
    <scope>NUCLEOTIDE SEQUENCE</scope>
    <source>
        <strain evidence="1">412057</strain>
    </source>
</reference>